<gene>
    <name evidence="1" type="ordered locus">A1C_02415</name>
</gene>
<dbReference type="EMBL" id="CP000847">
    <property type="protein sequence ID" value="ABV74782.1"/>
    <property type="molecule type" value="Genomic_DNA"/>
</dbReference>
<keyword evidence="2" id="KW-1185">Reference proteome</keyword>
<protein>
    <submittedName>
        <fullName evidence="1">Uncharacterized protein</fullName>
    </submittedName>
</protein>
<dbReference type="KEGG" id="rak:A1C_02415"/>
<dbReference type="Proteomes" id="UP000006830">
    <property type="component" value="Chromosome"/>
</dbReference>
<sequence>MLKNLIGEPDPKLTKFQESYLIENAKLLEDEEAYKLIVRNNY</sequence>
<dbReference type="STRING" id="293614.A1C_02415"/>
<evidence type="ECO:0000313" key="2">
    <source>
        <dbReference type="Proteomes" id="UP000006830"/>
    </source>
</evidence>
<evidence type="ECO:0000313" key="1">
    <source>
        <dbReference type="EMBL" id="ABV74782.1"/>
    </source>
</evidence>
<dbReference type="AlphaFoldDB" id="A8GN07"/>
<accession>A8GN07</accession>
<organism evidence="1 2">
    <name type="scientific">Rickettsia akari (strain Hartford)</name>
    <dbReference type="NCBI Taxonomy" id="293614"/>
    <lineage>
        <taxon>Bacteria</taxon>
        <taxon>Pseudomonadati</taxon>
        <taxon>Pseudomonadota</taxon>
        <taxon>Alphaproteobacteria</taxon>
        <taxon>Rickettsiales</taxon>
        <taxon>Rickettsiaceae</taxon>
        <taxon>Rickettsieae</taxon>
        <taxon>Rickettsia</taxon>
        <taxon>spotted fever group</taxon>
    </lineage>
</organism>
<proteinExistence type="predicted"/>
<reference evidence="1" key="1">
    <citation type="submission" date="2007-09" db="EMBL/GenBank/DDBJ databases">
        <title>Complete Genome Sequence of Rickettsia akari.</title>
        <authorList>
            <person name="Madan A."/>
            <person name="Fahey J."/>
            <person name="Helton E."/>
            <person name="Ketteman M."/>
            <person name="Madan A."/>
            <person name="Rodrigues S."/>
            <person name="Sanchez A."/>
            <person name="Whiting M."/>
            <person name="Dasch G."/>
            <person name="Eremeeva M."/>
        </authorList>
    </citation>
    <scope>NUCLEOTIDE SEQUENCE</scope>
    <source>
        <strain evidence="1">Hartford</strain>
    </source>
</reference>
<name>A8GN07_RICAH</name>
<dbReference type="RefSeq" id="WP_012149416.1">
    <property type="nucleotide sequence ID" value="NC_009881.1"/>
</dbReference>
<dbReference type="HOGENOM" id="CLU_3257115_0_0_5"/>